<evidence type="ECO:0000313" key="2">
    <source>
        <dbReference type="Proteomes" id="UP000289886"/>
    </source>
</evidence>
<organism evidence="1 2">
    <name type="scientific">Acipenser ruthenus</name>
    <name type="common">Sterlet sturgeon</name>
    <dbReference type="NCBI Taxonomy" id="7906"/>
    <lineage>
        <taxon>Eukaryota</taxon>
        <taxon>Metazoa</taxon>
        <taxon>Chordata</taxon>
        <taxon>Craniata</taxon>
        <taxon>Vertebrata</taxon>
        <taxon>Euteleostomi</taxon>
        <taxon>Actinopterygii</taxon>
        <taxon>Chondrostei</taxon>
        <taxon>Acipenseriformes</taxon>
        <taxon>Acipenseridae</taxon>
        <taxon>Acipenser</taxon>
    </lineage>
</organism>
<gene>
    <name evidence="1" type="ORF">EOD39_14943</name>
</gene>
<name>A0A662YJW0_ACIRT</name>
<protein>
    <submittedName>
        <fullName evidence="1">Uncharacterized protein</fullName>
    </submittedName>
</protein>
<proteinExistence type="predicted"/>
<dbReference type="EMBL" id="SCEB01001292">
    <property type="protein sequence ID" value="RXM97024.1"/>
    <property type="molecule type" value="Genomic_DNA"/>
</dbReference>
<comment type="caution">
    <text evidence="1">The sequence shown here is derived from an EMBL/GenBank/DDBJ whole genome shotgun (WGS) entry which is preliminary data.</text>
</comment>
<dbReference type="AlphaFoldDB" id="A0A662YJW0"/>
<reference evidence="1 2" key="1">
    <citation type="submission" date="2019-01" db="EMBL/GenBank/DDBJ databases">
        <title>Draft Genome and Complete Hox-Cluster Characterization of the Sterlet Sturgeon (Acipenser ruthenus).</title>
        <authorList>
            <person name="Wei Q."/>
        </authorList>
    </citation>
    <scope>NUCLEOTIDE SEQUENCE [LARGE SCALE GENOMIC DNA]</scope>
    <source>
        <strain evidence="1">WHYD16114868_AA</strain>
        <tissue evidence="1">Blood</tissue>
    </source>
</reference>
<accession>A0A662YJW0</accession>
<sequence>MTTETEYIRNESVRLMVISRNDISQHIAISGKIGTAWNADVLGAVVEDKDINETKEYK</sequence>
<evidence type="ECO:0000313" key="1">
    <source>
        <dbReference type="EMBL" id="RXM97024.1"/>
    </source>
</evidence>
<keyword evidence="2" id="KW-1185">Reference proteome</keyword>
<dbReference type="Proteomes" id="UP000289886">
    <property type="component" value="Unassembled WGS sequence"/>
</dbReference>